<accession>A0ABX1HGK7</accession>
<comment type="caution">
    <text evidence="2">The sequence shown here is derived from an EMBL/GenBank/DDBJ whole genome shotgun (WGS) entry which is preliminary data.</text>
</comment>
<organism evidence="2 3">
    <name type="scientific">Hymenobacter artigasi</name>
    <dbReference type="NCBI Taxonomy" id="2719616"/>
    <lineage>
        <taxon>Bacteria</taxon>
        <taxon>Pseudomonadati</taxon>
        <taxon>Bacteroidota</taxon>
        <taxon>Cytophagia</taxon>
        <taxon>Cytophagales</taxon>
        <taxon>Hymenobacteraceae</taxon>
        <taxon>Hymenobacter</taxon>
    </lineage>
</organism>
<dbReference type="Proteomes" id="UP000717634">
    <property type="component" value="Unassembled WGS sequence"/>
</dbReference>
<dbReference type="RefSeq" id="WP_168673003.1">
    <property type="nucleotide sequence ID" value="NZ_JAAVTK010000004.1"/>
</dbReference>
<evidence type="ECO:0008006" key="4">
    <source>
        <dbReference type="Google" id="ProtNLM"/>
    </source>
</evidence>
<gene>
    <name evidence="2" type="ORF">HBN54_001981</name>
</gene>
<dbReference type="Gene3D" id="2.60.40.10">
    <property type="entry name" value="Immunoglobulins"/>
    <property type="match status" value="1"/>
</dbReference>
<proteinExistence type="predicted"/>
<feature type="chain" id="PRO_5047072227" description="T9SS type A sorting domain-containing protein" evidence="1">
    <location>
        <begin position="35"/>
        <end position="1809"/>
    </location>
</feature>
<protein>
    <recommendedName>
        <fullName evidence="4">T9SS type A sorting domain-containing protein</fullName>
    </recommendedName>
</protein>
<feature type="signal peptide" evidence="1">
    <location>
        <begin position="1"/>
        <end position="34"/>
    </location>
</feature>
<dbReference type="InterPro" id="IPR013783">
    <property type="entry name" value="Ig-like_fold"/>
</dbReference>
<keyword evidence="1" id="KW-0732">Signal</keyword>
<reference evidence="2 3" key="1">
    <citation type="submission" date="2020-03" db="EMBL/GenBank/DDBJ databases">
        <title>Genomic Encyclopedia of Type Strains, Phase IV (KMG-V): Genome sequencing to study the core and pangenomes of soil and plant-associated prokaryotes.</title>
        <authorList>
            <person name="Whitman W."/>
        </authorList>
    </citation>
    <scope>NUCLEOTIDE SEQUENCE [LARGE SCALE GENOMIC DNA]</scope>
    <source>
        <strain evidence="2 3">1B</strain>
    </source>
</reference>
<sequence length="1809" mass="183961">MLLSSLFAPTRPGRAGRGLLLLLLLLGFAPATHAANYYWVGGTGLWNDLDHWAGSSGGGATYDQVPQSTDNVYFDANSFTASNQTITIGATVTCFDMDWTGAVHAVGRGGTTGGARLVGSGTVEVNGDLRLATGLGRQDANISLLATSTGHVLDLQAVPINGWLSFDSKPGGWLFTSDANLVQYGSIPSLLLNTGSIDFGNAQVSCYGVRSTGNLYRTILLNGSTFNLLSPVNTWEMSGANLTFDAGGSILRLGTTVRATANGYSFISTEQAYNVVEVAGGATATLSVAGSVFNKLLINGNTTLTSAAAIGGTLAVGPDVVLRAAAGQVVSFAGKAQLVSGGSCAGMVGLQSSVPGKAAVFNRVGGWGSTSLSYAAVQDIVFNGSAVPMPATACLDRGNTQGVAFGTVAVTDLYWVGGAGAWHDASHWATTSGGSASANSCLPSLATNVHFDANSFAASGQIVTLDGANAFCRDLDWTGANAPVFSRDAANPGPQQLGIGGSLAFNPTMTLDLAADLVFYGYEAGTPAPTVLMAQQVLTGNLYFRAPGSIYTLLDALTLAPGATSPNGRLYVEAGTLNTNGQDVAAQGFTSGFAATSSVFGTGTAGGGPVSATPVVVNLGSSTLTLTPASATGDVGARTTYTWDVAAGAVLNAGTSTIRIGTNATHNQPAYFVAGLGQQYHTVAFTDPAALSLPSLVSGGGAAATFNELIFAGSADINASNAFTQQLVLAPGHAYTFNSTTQTFARNAQLNAVGGCGGFLSISGASATAGATFSKPTGGTLPNMALQFAALRNVAFTGGSTWTASQSLNNGSTTGLVFTSPPVARTLYWVGGTGPWSAQSHWALSSGGAGGNCAPNQLDDVLFDGESFTAPNQVVTLDAVQAACRSLNWAAATNSPTFSGISTNKLSVHGSLAWSPAMSQQLLGETLVLGAAIITSAGQAFGGALTINAPGATVGLADALQQPRTAGAGLTLLAGTFHTNNQPVRLRSLLSNPLPGTAPAARALRLGNSTVEITAGNWTITQPASLAFDAGTSTIFLSTGTFFNGNGFTYNTVQMGPGVLHVVGGNSTIATLLLAGVNLLTGSNTITSQLTLEPGSTFRFGGGTTTTFAATASVQASGTGTRVITLQSTVNGQAFIWSKPASATPAGTVCASFIYLRDSQAQGGAYFETGQQANNQGNTSGWSFATLPQAISRSQQVCPQLGAHALRFTFTGLDRLTQQPTTLAAAQFPLTVVLRNLTAGTNQTISVPDATYDLPMPNSTATTSYQVISVATSSASCSVLINAGKFPVVTDGPLNGTAGQWTGAGTGPDWLDCQNWASGTVPTATTNVTVGASPLMPVLNSPGAAVATLRVLPGGQLTLGSAAELAITGDWLNTGTTTLDPASQVSFVGSSAQALAGGVFGRAVVNNPGGLVLQSDAGTATSLTLTAGLITTGSYKWLHTNSAANSLITSGIGSYVVGNLRRSIADGVSATYAFPVGTAGQYARLDLLSSQLAGTSFLDARFSLKTDSDAGLSCTETTPSALRYLAVYPAGIWTLTPDAQPASGTYALQASLMPFANLVDNEFGLLRRPDTSLSATDWSAGGGSLSPGNGAGRLVADGYALRSSLRTFGQFGLGQAKSFAPLPVTLVSFQAVARGQAALLTWTTAQEINNDHFDVEFSTDGQAFKLVKRVPGHGSSTVAHTYSFTDEQLANYGAKQVYYRLRQVDANGSSQFSAVRTVAVAGAAEAFAVYPSLLAPGEPLHYALGEAVAAQAAGAGLLIYTLTGQCLATNVLAAGATGSIGTARLLPGWYLARLRLANGRFLTASFGVQ</sequence>
<evidence type="ECO:0000256" key="1">
    <source>
        <dbReference type="SAM" id="SignalP"/>
    </source>
</evidence>
<name>A0ABX1HGK7_9BACT</name>
<evidence type="ECO:0000313" key="3">
    <source>
        <dbReference type="Proteomes" id="UP000717634"/>
    </source>
</evidence>
<keyword evidence="3" id="KW-1185">Reference proteome</keyword>
<dbReference type="EMBL" id="JAAVTK010000004">
    <property type="protein sequence ID" value="NKI89386.1"/>
    <property type="molecule type" value="Genomic_DNA"/>
</dbReference>
<evidence type="ECO:0000313" key="2">
    <source>
        <dbReference type="EMBL" id="NKI89386.1"/>
    </source>
</evidence>